<organism evidence="14 15">
    <name type="scientific">Kiloniella antarctica</name>
    <dbReference type="NCBI Taxonomy" id="1550907"/>
    <lineage>
        <taxon>Bacteria</taxon>
        <taxon>Pseudomonadati</taxon>
        <taxon>Pseudomonadota</taxon>
        <taxon>Alphaproteobacteria</taxon>
        <taxon>Rhodospirillales</taxon>
        <taxon>Kiloniellaceae</taxon>
        <taxon>Kiloniella</taxon>
    </lineage>
</organism>
<evidence type="ECO:0000256" key="12">
    <source>
        <dbReference type="SAM" id="Phobius"/>
    </source>
</evidence>
<feature type="domain" description="Glycosyltransferase 2-like" evidence="13">
    <location>
        <begin position="110"/>
        <end position="291"/>
    </location>
</feature>
<reference evidence="15" key="1">
    <citation type="journal article" date="2019" name="Int. J. Syst. Evol. Microbiol.">
        <title>The Global Catalogue of Microorganisms (GCM) 10K type strain sequencing project: providing services to taxonomists for standard genome sequencing and annotation.</title>
        <authorList>
            <consortium name="The Broad Institute Genomics Platform"/>
            <consortium name="The Broad Institute Genome Sequencing Center for Infectious Disease"/>
            <person name="Wu L."/>
            <person name="Ma J."/>
        </authorList>
    </citation>
    <scope>NUCLEOTIDE SEQUENCE [LARGE SCALE GENOMIC DNA]</scope>
    <source>
        <strain evidence="15">CGMCC 4.7192</strain>
    </source>
</reference>
<keyword evidence="5" id="KW-1003">Cell membrane</keyword>
<keyword evidence="10 12" id="KW-1133">Transmembrane helix</keyword>
<evidence type="ECO:0000256" key="11">
    <source>
        <dbReference type="ARBA" id="ARBA00023136"/>
    </source>
</evidence>
<evidence type="ECO:0000256" key="4">
    <source>
        <dbReference type="ARBA" id="ARBA00020585"/>
    </source>
</evidence>
<dbReference type="RefSeq" id="WP_380249726.1">
    <property type="nucleotide sequence ID" value="NZ_JBHUII010000003.1"/>
</dbReference>
<feature type="transmembrane region" description="Helical" evidence="12">
    <location>
        <begin position="472"/>
        <end position="495"/>
    </location>
</feature>
<evidence type="ECO:0000256" key="1">
    <source>
        <dbReference type="ARBA" id="ARBA00004429"/>
    </source>
</evidence>
<comment type="subcellular location">
    <subcellularLocation>
        <location evidence="1">Cell inner membrane</location>
        <topology evidence="1">Multi-pass membrane protein</topology>
    </subcellularLocation>
</comment>
<dbReference type="Proteomes" id="UP001597294">
    <property type="component" value="Unassembled WGS sequence"/>
</dbReference>
<gene>
    <name evidence="14" type="primary">mdoH</name>
    <name evidence="14" type="ORF">ACFSKO_06640</name>
</gene>
<comment type="pathway">
    <text evidence="2">Glycan metabolism; osmoregulated periplasmic glucan (OPG) biosynthesis.</text>
</comment>
<evidence type="ECO:0000313" key="14">
    <source>
        <dbReference type="EMBL" id="MFD2205277.1"/>
    </source>
</evidence>
<feature type="transmembrane region" description="Helical" evidence="12">
    <location>
        <begin position="53"/>
        <end position="79"/>
    </location>
</feature>
<dbReference type="NCBIfam" id="NF003958">
    <property type="entry name" value="PRK05454.2-1"/>
    <property type="match status" value="1"/>
</dbReference>
<dbReference type="Gene3D" id="3.90.550.10">
    <property type="entry name" value="Spore Coat Polysaccharide Biosynthesis Protein SpsA, Chain A"/>
    <property type="match status" value="1"/>
</dbReference>
<dbReference type="InterPro" id="IPR029044">
    <property type="entry name" value="Nucleotide-diphossugar_trans"/>
</dbReference>
<feature type="transmembrane region" description="Helical" evidence="12">
    <location>
        <begin position="378"/>
        <end position="402"/>
    </location>
</feature>
<sequence>MNKITSKLNKNNFSTLRFRRRLLFVLLLTLTVSALTTNLTHNLFENGLSLLEAIYIFLSTIAFLWISQSFWTSVIGFLFRLFYSNKAAAIVSPLTQDLDPTSSPKGKTAIVMPAYNEDPELVFLGMEQTLRSVLATGHGSSFDFFILSDTTDTNITEKEETLAQELNHRYGLHGKFHYRRREINTGRKVGNIKDFCNRWGSDYDYMVVLDADSIMSGTTILNMTRMMDNNTGTGLIQVLPRAMGQKTLFGRLTQFNIRLTGELFATGLSYWTMNDGNYWGHNAILRLASFIEHCDLPTLSGKGPLAGEILSHDFVEAALLRRADLNVWIYPEGKGSYEQVPTNILDHIVRDQRWCQGNFQHMRLLGTKGLKTVSRIHMLMGAMSYASSYLWMMLLLMSAFLVTERTMPISPVFPLLYDWSIFTSYTASPLSLFIIVMSMLFAPKIFALLLAYREASSYGGSVKLTISCLIEIIFSAITAPVLMIFHVKIISALLLGKTVKWDTQIRNGRAIPWGEAFRQHQAHLIAALVLGVVYFNQAPELLLWLAPILTGLILGAPLAIAFGQENIGLFLQRHGLLLIPEETRPPEELPLIFTKFIQQSTGFDDTNLTQKAAE</sequence>
<dbReference type="CDD" id="cd04191">
    <property type="entry name" value="Glucan_BSP_MdoH"/>
    <property type="match status" value="1"/>
</dbReference>
<dbReference type="PANTHER" id="PTHR43867:SF5">
    <property type="entry name" value="GLUCANS BIOSYNTHESIS GLUCOSYLTRANSFERASE H"/>
    <property type="match status" value="1"/>
</dbReference>
<keyword evidence="6" id="KW-0997">Cell inner membrane</keyword>
<protein>
    <recommendedName>
        <fullName evidence="4">Glucans biosynthesis glucosyltransferase H</fullName>
    </recommendedName>
</protein>
<dbReference type="Pfam" id="PF00535">
    <property type="entry name" value="Glycos_transf_2"/>
    <property type="match status" value="1"/>
</dbReference>
<evidence type="ECO:0000256" key="10">
    <source>
        <dbReference type="ARBA" id="ARBA00022989"/>
    </source>
</evidence>
<dbReference type="SUPFAM" id="SSF53448">
    <property type="entry name" value="Nucleotide-diphospho-sugar transferases"/>
    <property type="match status" value="1"/>
</dbReference>
<evidence type="ECO:0000256" key="2">
    <source>
        <dbReference type="ARBA" id="ARBA00005001"/>
    </source>
</evidence>
<evidence type="ECO:0000313" key="15">
    <source>
        <dbReference type="Proteomes" id="UP001597294"/>
    </source>
</evidence>
<evidence type="ECO:0000259" key="13">
    <source>
        <dbReference type="Pfam" id="PF00535"/>
    </source>
</evidence>
<dbReference type="NCBIfam" id="NF003962">
    <property type="entry name" value="PRK05454.2-5"/>
    <property type="match status" value="1"/>
</dbReference>
<dbReference type="EMBL" id="JBHUII010000003">
    <property type="protein sequence ID" value="MFD2205277.1"/>
    <property type="molecule type" value="Genomic_DNA"/>
</dbReference>
<dbReference type="InterPro" id="IPR001173">
    <property type="entry name" value="Glyco_trans_2-like"/>
</dbReference>
<dbReference type="PANTHER" id="PTHR43867">
    <property type="entry name" value="CELLULOSE SYNTHASE CATALYTIC SUBUNIT A [UDP-FORMING]"/>
    <property type="match status" value="1"/>
</dbReference>
<feature type="transmembrane region" description="Helical" evidence="12">
    <location>
        <begin position="432"/>
        <end position="452"/>
    </location>
</feature>
<accession>A0ABW5BGT1</accession>
<keyword evidence="15" id="KW-1185">Reference proteome</keyword>
<name>A0ABW5BGT1_9PROT</name>
<keyword evidence="11 12" id="KW-0472">Membrane</keyword>
<evidence type="ECO:0000256" key="8">
    <source>
        <dbReference type="ARBA" id="ARBA00022679"/>
    </source>
</evidence>
<feature type="transmembrane region" description="Helical" evidence="12">
    <location>
        <begin position="541"/>
        <end position="563"/>
    </location>
</feature>
<evidence type="ECO:0000256" key="7">
    <source>
        <dbReference type="ARBA" id="ARBA00022676"/>
    </source>
</evidence>
<dbReference type="InterPro" id="IPR050321">
    <property type="entry name" value="Glycosyltr_2/OpgH_subfam"/>
</dbReference>
<comment type="similarity">
    <text evidence="3">Belongs to the glycosyltransferase 2 family. OpgH subfamily.</text>
</comment>
<evidence type="ECO:0000256" key="9">
    <source>
        <dbReference type="ARBA" id="ARBA00022692"/>
    </source>
</evidence>
<dbReference type="GO" id="GO:0016757">
    <property type="term" value="F:glycosyltransferase activity"/>
    <property type="evidence" value="ECO:0007669"/>
    <property type="project" value="UniProtKB-KW"/>
</dbReference>
<evidence type="ECO:0000256" key="6">
    <source>
        <dbReference type="ARBA" id="ARBA00022519"/>
    </source>
</evidence>
<comment type="caution">
    <text evidence="14">The sequence shown here is derived from an EMBL/GenBank/DDBJ whole genome shotgun (WGS) entry which is preliminary data.</text>
</comment>
<keyword evidence="8 14" id="KW-0808">Transferase</keyword>
<keyword evidence="7 14" id="KW-0328">Glycosyltransferase</keyword>
<proteinExistence type="inferred from homology"/>
<keyword evidence="9 12" id="KW-0812">Transmembrane</keyword>
<evidence type="ECO:0000256" key="3">
    <source>
        <dbReference type="ARBA" id="ARBA00009337"/>
    </source>
</evidence>
<evidence type="ECO:0000256" key="5">
    <source>
        <dbReference type="ARBA" id="ARBA00022475"/>
    </source>
</evidence>